<dbReference type="SUPFAM" id="SSF53686">
    <property type="entry name" value="Tryptophan synthase beta subunit-like PLP-dependent enzymes"/>
    <property type="match status" value="1"/>
</dbReference>
<dbReference type="EC" id="2.5.1.47" evidence="4"/>
<evidence type="ECO:0000259" key="15">
    <source>
        <dbReference type="Pfam" id="PF00291"/>
    </source>
</evidence>
<evidence type="ECO:0000256" key="7">
    <source>
        <dbReference type="ARBA" id="ARBA00022679"/>
    </source>
</evidence>
<protein>
    <recommendedName>
        <fullName evidence="5">Cysteine synthase</fullName>
        <ecNumber evidence="4">2.5.1.47</ecNumber>
    </recommendedName>
    <alternativeName>
        <fullName evidence="10">O-acetylserine (thiol)-lyase</fullName>
    </alternativeName>
    <alternativeName>
        <fullName evidence="11">O-acetylserine sulfhydrylase</fullName>
    </alternativeName>
</protein>
<gene>
    <name evidence="16" type="ORF">D3873_09805</name>
</gene>
<evidence type="ECO:0000256" key="13">
    <source>
        <dbReference type="PIRSR" id="PIRSR605856-50"/>
    </source>
</evidence>
<dbReference type="Pfam" id="PF00291">
    <property type="entry name" value="PALP"/>
    <property type="match status" value="1"/>
</dbReference>
<evidence type="ECO:0000256" key="8">
    <source>
        <dbReference type="ARBA" id="ARBA00022898"/>
    </source>
</evidence>
<keyword evidence="9" id="KW-0198">Cysteine biosynthesis</keyword>
<evidence type="ECO:0000256" key="11">
    <source>
        <dbReference type="ARBA" id="ARBA00033075"/>
    </source>
</evidence>
<evidence type="ECO:0000256" key="12">
    <source>
        <dbReference type="ARBA" id="ARBA00047931"/>
    </source>
</evidence>
<sequence length="311" mass="33325">MNVFSNVQELIGNTPIVELTRVEIPNNCRLFAKLEFMNPGGSVKDRLGMNLLADAEKRGVLSPGGTIIEPTAGNTGIGIAMAAIGRGYNVIFVVPQKFSMEKQTLMRALGAEVINTPTELGIKGAIAKAEELVKEIPQSFSPAQFSNPANPETYIHTLGPELWEDMDGKVDVFVAGAGSGGTFMGTASYLKAKSEAIKTVIVEPEGSILNGGEPGSHYTEGIGMEFLPGYMNESLFDAIHTVEDKDAFTRVRELAKMEGLLVGSSSGAAYHAALKEAEIAAPGSHIVTVFADSSERYMSQKIYDLFQEDRA</sequence>
<evidence type="ECO:0000313" key="17">
    <source>
        <dbReference type="Proteomes" id="UP000265725"/>
    </source>
</evidence>
<feature type="binding site" evidence="13">
    <location>
        <position position="265"/>
    </location>
    <ligand>
        <name>pyridoxal 5'-phosphate</name>
        <dbReference type="ChEBI" id="CHEBI:597326"/>
    </ligand>
</feature>
<evidence type="ECO:0000256" key="10">
    <source>
        <dbReference type="ARBA" id="ARBA00030296"/>
    </source>
</evidence>
<feature type="binding site" evidence="13">
    <location>
        <position position="74"/>
    </location>
    <ligand>
        <name>pyridoxal 5'-phosphate</name>
        <dbReference type="ChEBI" id="CHEBI:597326"/>
    </ligand>
</feature>
<dbReference type="Gene3D" id="3.40.50.1100">
    <property type="match status" value="2"/>
</dbReference>
<reference evidence="17" key="1">
    <citation type="submission" date="2018-09" db="EMBL/GenBank/DDBJ databases">
        <authorList>
            <person name="Zhu H."/>
        </authorList>
    </citation>
    <scope>NUCLEOTIDE SEQUENCE [LARGE SCALE GENOMIC DNA]</scope>
    <source>
        <strain evidence="17">K2R23-3</strain>
    </source>
</reference>
<dbReference type="InterPro" id="IPR001216">
    <property type="entry name" value="P-phosphate_BS"/>
</dbReference>
<dbReference type="CDD" id="cd01561">
    <property type="entry name" value="CBS_like"/>
    <property type="match status" value="1"/>
</dbReference>
<name>A0A385YUK1_9BACL</name>
<comment type="catalytic activity">
    <reaction evidence="12">
        <text>O-acetyl-L-serine + hydrogen sulfide = L-cysteine + acetate</text>
        <dbReference type="Rhea" id="RHEA:14829"/>
        <dbReference type="ChEBI" id="CHEBI:29919"/>
        <dbReference type="ChEBI" id="CHEBI:30089"/>
        <dbReference type="ChEBI" id="CHEBI:35235"/>
        <dbReference type="ChEBI" id="CHEBI:58340"/>
        <dbReference type="EC" id="2.5.1.47"/>
    </reaction>
</comment>
<evidence type="ECO:0000256" key="4">
    <source>
        <dbReference type="ARBA" id="ARBA00012681"/>
    </source>
</evidence>
<dbReference type="InterPro" id="IPR005856">
    <property type="entry name" value="Cys_synth"/>
</dbReference>
<dbReference type="KEGG" id="paek:D3873_09805"/>
<evidence type="ECO:0000256" key="6">
    <source>
        <dbReference type="ARBA" id="ARBA00022605"/>
    </source>
</evidence>
<evidence type="ECO:0000256" key="1">
    <source>
        <dbReference type="ARBA" id="ARBA00001933"/>
    </source>
</evidence>
<organism evidence="16 17">
    <name type="scientific">Paenisporosarcina cavernae</name>
    <dbReference type="NCBI Taxonomy" id="2320858"/>
    <lineage>
        <taxon>Bacteria</taxon>
        <taxon>Bacillati</taxon>
        <taxon>Bacillota</taxon>
        <taxon>Bacilli</taxon>
        <taxon>Bacillales</taxon>
        <taxon>Caryophanaceae</taxon>
        <taxon>Paenisporosarcina</taxon>
    </lineage>
</organism>
<feature type="binding site" evidence="13">
    <location>
        <begin position="178"/>
        <end position="182"/>
    </location>
    <ligand>
        <name>pyridoxal 5'-phosphate</name>
        <dbReference type="ChEBI" id="CHEBI:597326"/>
    </ligand>
</feature>
<dbReference type="PANTHER" id="PTHR10314">
    <property type="entry name" value="CYSTATHIONINE BETA-SYNTHASE"/>
    <property type="match status" value="1"/>
</dbReference>
<dbReference type="RefSeq" id="WP_119883868.1">
    <property type="nucleotide sequence ID" value="NZ_CP032418.1"/>
</dbReference>
<dbReference type="InterPro" id="IPR050214">
    <property type="entry name" value="Cys_Synth/Cystath_Beta-Synth"/>
</dbReference>
<dbReference type="OrthoDB" id="9808024at2"/>
<keyword evidence="7" id="KW-0808">Transferase</keyword>
<comment type="pathway">
    <text evidence="2">Amino-acid biosynthesis; L-cysteine biosynthesis; L-cysteine from L-serine: step 2/2.</text>
</comment>
<dbReference type="InterPro" id="IPR001926">
    <property type="entry name" value="TrpB-like_PALP"/>
</dbReference>
<dbReference type="FunFam" id="3.40.50.1100:FF:000118">
    <property type="entry name" value="Related to CYS4-cystathionine beta-synthase"/>
    <property type="match status" value="1"/>
</dbReference>
<dbReference type="InterPro" id="IPR036052">
    <property type="entry name" value="TrpB-like_PALP_sf"/>
</dbReference>
<keyword evidence="6" id="KW-0028">Amino-acid biosynthesis</keyword>
<proteinExistence type="inferred from homology"/>
<evidence type="ECO:0000256" key="2">
    <source>
        <dbReference type="ARBA" id="ARBA00004962"/>
    </source>
</evidence>
<feature type="domain" description="Tryptophan synthase beta chain-like PALP" evidence="15">
    <location>
        <begin position="8"/>
        <end position="292"/>
    </location>
</feature>
<evidence type="ECO:0000256" key="9">
    <source>
        <dbReference type="ARBA" id="ARBA00023192"/>
    </source>
</evidence>
<dbReference type="PROSITE" id="PS00901">
    <property type="entry name" value="CYS_SYNTHASE"/>
    <property type="match status" value="1"/>
</dbReference>
<comment type="similarity">
    <text evidence="3">Belongs to the cysteine synthase/cystathionine beta-synthase family.</text>
</comment>
<dbReference type="GO" id="GO:0006535">
    <property type="term" value="P:cysteine biosynthetic process from serine"/>
    <property type="evidence" value="ECO:0007669"/>
    <property type="project" value="InterPro"/>
</dbReference>
<evidence type="ECO:0000256" key="3">
    <source>
        <dbReference type="ARBA" id="ARBA00007103"/>
    </source>
</evidence>
<comment type="cofactor">
    <cofactor evidence="1 13">
        <name>pyridoxal 5'-phosphate</name>
        <dbReference type="ChEBI" id="CHEBI:597326"/>
    </cofactor>
</comment>
<dbReference type="Proteomes" id="UP000265725">
    <property type="component" value="Chromosome"/>
</dbReference>
<keyword evidence="8 13" id="KW-0663">Pyridoxal phosphate</keyword>
<dbReference type="EMBL" id="CP032418">
    <property type="protein sequence ID" value="AYC30151.1"/>
    <property type="molecule type" value="Genomic_DNA"/>
</dbReference>
<dbReference type="AlphaFoldDB" id="A0A385YUK1"/>
<dbReference type="NCBIfam" id="TIGR01136">
    <property type="entry name" value="cysKM"/>
    <property type="match status" value="1"/>
</dbReference>
<evidence type="ECO:0000313" key="16">
    <source>
        <dbReference type="EMBL" id="AYC30151.1"/>
    </source>
</evidence>
<feature type="modified residue" description="N6-(pyridoxal phosphate)lysine" evidence="14">
    <location>
        <position position="44"/>
    </location>
</feature>
<accession>A0A385YUK1</accession>
<evidence type="ECO:0000256" key="5">
    <source>
        <dbReference type="ARBA" id="ARBA00019371"/>
    </source>
</evidence>
<dbReference type="FunFam" id="3.40.50.1100:FF:000003">
    <property type="entry name" value="Cystathionine beta-synthase"/>
    <property type="match status" value="1"/>
</dbReference>
<dbReference type="GO" id="GO:0004124">
    <property type="term" value="F:cysteine synthase activity"/>
    <property type="evidence" value="ECO:0007669"/>
    <property type="project" value="UniProtKB-EC"/>
</dbReference>
<keyword evidence="17" id="KW-1185">Reference proteome</keyword>
<evidence type="ECO:0000256" key="14">
    <source>
        <dbReference type="PIRSR" id="PIRSR605856-51"/>
    </source>
</evidence>